<dbReference type="SUPFAM" id="SSF117018">
    <property type="entry name" value="ATP-dependent DNA ligase DNA-binding domain"/>
    <property type="match status" value="1"/>
</dbReference>
<dbReference type="GO" id="GO:0006273">
    <property type="term" value="P:lagging strand elongation"/>
    <property type="evidence" value="ECO:0007669"/>
    <property type="project" value="TreeGrafter"/>
</dbReference>
<evidence type="ECO:0000313" key="17">
    <source>
        <dbReference type="EMBL" id="OHA02699.1"/>
    </source>
</evidence>
<evidence type="ECO:0000313" key="18">
    <source>
        <dbReference type="Proteomes" id="UP000177177"/>
    </source>
</evidence>
<dbReference type="HAMAP" id="MF_00407">
    <property type="entry name" value="DNA_ligase"/>
    <property type="match status" value="1"/>
</dbReference>
<feature type="binding site" evidence="14">
    <location>
        <position position="302"/>
    </location>
    <ligand>
        <name>ATP</name>
        <dbReference type="ChEBI" id="CHEBI:30616"/>
    </ligand>
</feature>
<dbReference type="GO" id="GO:0071897">
    <property type="term" value="P:DNA biosynthetic process"/>
    <property type="evidence" value="ECO:0007669"/>
    <property type="project" value="InterPro"/>
</dbReference>
<evidence type="ECO:0000256" key="4">
    <source>
        <dbReference type="ARBA" id="ARBA00022705"/>
    </source>
</evidence>
<comment type="function">
    <text evidence="14">DNA ligase that seals nicks in double-stranded DNA during DNA replication, DNA recombination and DNA repair.</text>
</comment>
<evidence type="ECO:0000256" key="5">
    <source>
        <dbReference type="ARBA" id="ARBA00022723"/>
    </source>
</evidence>
<evidence type="ECO:0000256" key="11">
    <source>
        <dbReference type="ARBA" id="ARBA00023204"/>
    </source>
</evidence>
<dbReference type="Pfam" id="PF04675">
    <property type="entry name" value="DNA_ligase_A_N"/>
    <property type="match status" value="1"/>
</dbReference>
<keyword evidence="12 14" id="KW-0131">Cell cycle</keyword>
<dbReference type="InterPro" id="IPR012310">
    <property type="entry name" value="DNA_ligase_ATP-dep_cent"/>
</dbReference>
<organism evidence="17 18">
    <name type="scientific">Candidatus Sungbacteria bacterium RIFCSPHIGHO2_02_FULL_53_17</name>
    <dbReference type="NCBI Taxonomy" id="1802275"/>
    <lineage>
        <taxon>Bacteria</taxon>
        <taxon>Candidatus Sungiibacteriota</taxon>
    </lineage>
</organism>
<feature type="binding site" evidence="14">
    <location>
        <position position="247"/>
    </location>
    <ligand>
        <name>ATP</name>
        <dbReference type="ChEBI" id="CHEBI:30616"/>
    </ligand>
</feature>
<gene>
    <name evidence="14" type="primary">lig</name>
    <name evidence="17" type="ORF">A3C92_02655</name>
</gene>
<protein>
    <recommendedName>
        <fullName evidence="14">Probable DNA ligase</fullName>
        <ecNumber evidence="14">6.5.1.1</ecNumber>
    </recommendedName>
    <alternativeName>
        <fullName evidence="14">Polydeoxyribonucleotide synthase [ATP]</fullName>
    </alternativeName>
</protein>
<dbReference type="EC" id="6.5.1.1" evidence="14"/>
<evidence type="ECO:0000256" key="2">
    <source>
        <dbReference type="ARBA" id="ARBA00022598"/>
    </source>
</evidence>
<dbReference type="PANTHER" id="PTHR45674:SF4">
    <property type="entry name" value="DNA LIGASE 1"/>
    <property type="match status" value="1"/>
</dbReference>
<evidence type="ECO:0000256" key="13">
    <source>
        <dbReference type="ARBA" id="ARBA00034003"/>
    </source>
</evidence>
<dbReference type="InterPro" id="IPR050191">
    <property type="entry name" value="ATP-dep_DNA_ligase"/>
</dbReference>
<dbReference type="AlphaFoldDB" id="A0A1G2KWB3"/>
<reference evidence="17 18" key="1">
    <citation type="journal article" date="2016" name="Nat. Commun.">
        <title>Thousands of microbial genomes shed light on interconnected biogeochemical processes in an aquifer system.</title>
        <authorList>
            <person name="Anantharaman K."/>
            <person name="Brown C.T."/>
            <person name="Hug L.A."/>
            <person name="Sharon I."/>
            <person name="Castelle C.J."/>
            <person name="Probst A.J."/>
            <person name="Thomas B.C."/>
            <person name="Singh A."/>
            <person name="Wilkins M.J."/>
            <person name="Karaoz U."/>
            <person name="Brodie E.L."/>
            <person name="Williams K.H."/>
            <person name="Hubbard S.S."/>
            <person name="Banfield J.F."/>
        </authorList>
    </citation>
    <scope>NUCLEOTIDE SEQUENCE [LARGE SCALE GENOMIC DNA]</scope>
</reference>
<dbReference type="InterPro" id="IPR012308">
    <property type="entry name" value="DNA_ligase_ATP-dep_N"/>
</dbReference>
<keyword evidence="4 14" id="KW-0235">DNA replication</keyword>
<keyword evidence="5 14" id="KW-0479">Metal-binding</keyword>
<name>A0A1G2KWB3_9BACT</name>
<feature type="binding site" evidence="14">
    <location>
        <position position="273"/>
    </location>
    <ligand>
        <name>ATP</name>
        <dbReference type="ChEBI" id="CHEBI:30616"/>
    </ligand>
</feature>
<dbReference type="GO" id="GO:0051301">
    <property type="term" value="P:cell division"/>
    <property type="evidence" value="ECO:0007669"/>
    <property type="project" value="UniProtKB-KW"/>
</dbReference>
<dbReference type="GO" id="GO:0003910">
    <property type="term" value="F:DNA ligase (ATP) activity"/>
    <property type="evidence" value="ECO:0007669"/>
    <property type="project" value="UniProtKB-UniRule"/>
</dbReference>
<dbReference type="PROSITE" id="PS00333">
    <property type="entry name" value="DNA_LIGASE_A2"/>
    <property type="match status" value="1"/>
</dbReference>
<dbReference type="InterPro" id="IPR016059">
    <property type="entry name" value="DNA_ligase_ATP-dep_CS"/>
</dbReference>
<proteinExistence type="inferred from homology"/>
<keyword evidence="6 14" id="KW-0547">Nucleotide-binding</keyword>
<dbReference type="InterPro" id="IPR012309">
    <property type="entry name" value="DNA_ligase_ATP-dep_C"/>
</dbReference>
<dbReference type="SUPFAM" id="SSF56091">
    <property type="entry name" value="DNA ligase/mRNA capping enzyme, catalytic domain"/>
    <property type="match status" value="1"/>
</dbReference>
<dbReference type="GO" id="GO:0003677">
    <property type="term" value="F:DNA binding"/>
    <property type="evidence" value="ECO:0007669"/>
    <property type="project" value="InterPro"/>
</dbReference>
<feature type="domain" description="ATP-dependent DNA ligase family profile" evidence="16">
    <location>
        <begin position="330"/>
        <end position="463"/>
    </location>
</feature>
<comment type="similarity">
    <text evidence="1 14 15">Belongs to the ATP-dependent DNA ligase family.</text>
</comment>
<feature type="binding site" evidence="14">
    <location>
        <position position="418"/>
    </location>
    <ligand>
        <name>ATP</name>
        <dbReference type="ChEBI" id="CHEBI:30616"/>
    </ligand>
</feature>
<evidence type="ECO:0000256" key="3">
    <source>
        <dbReference type="ARBA" id="ARBA00022618"/>
    </source>
</evidence>
<evidence type="ECO:0000256" key="6">
    <source>
        <dbReference type="ARBA" id="ARBA00022741"/>
    </source>
</evidence>
<accession>A0A1G2KWB3</accession>
<evidence type="ECO:0000256" key="9">
    <source>
        <dbReference type="ARBA" id="ARBA00022842"/>
    </source>
</evidence>
<dbReference type="EMBL" id="MHQN01000032">
    <property type="protein sequence ID" value="OHA02699.1"/>
    <property type="molecule type" value="Genomic_DNA"/>
</dbReference>
<dbReference type="GO" id="GO:0005524">
    <property type="term" value="F:ATP binding"/>
    <property type="evidence" value="ECO:0007669"/>
    <property type="project" value="UniProtKB-UniRule"/>
</dbReference>
<keyword evidence="7 14" id="KW-0227">DNA damage</keyword>
<dbReference type="Pfam" id="PF04679">
    <property type="entry name" value="DNA_ligase_A_C"/>
    <property type="match status" value="1"/>
</dbReference>
<dbReference type="Gene3D" id="2.40.50.140">
    <property type="entry name" value="Nucleic acid-binding proteins"/>
    <property type="match status" value="1"/>
</dbReference>
<feature type="binding site" evidence="14">
    <location>
        <position position="254"/>
    </location>
    <ligand>
        <name>ATP</name>
        <dbReference type="ChEBI" id="CHEBI:30616"/>
    </ligand>
</feature>
<feature type="binding site" evidence="14">
    <location>
        <position position="342"/>
    </location>
    <ligand>
        <name>ATP</name>
        <dbReference type="ChEBI" id="CHEBI:30616"/>
    </ligand>
</feature>
<evidence type="ECO:0000256" key="10">
    <source>
        <dbReference type="ARBA" id="ARBA00023172"/>
    </source>
</evidence>
<keyword evidence="3 14" id="KW-0132">Cell division</keyword>
<evidence type="ECO:0000256" key="1">
    <source>
        <dbReference type="ARBA" id="ARBA00007572"/>
    </source>
</evidence>
<feature type="binding site" evidence="14">
    <location>
        <position position="424"/>
    </location>
    <ligand>
        <name>ATP</name>
        <dbReference type="ChEBI" id="CHEBI:30616"/>
    </ligand>
</feature>
<dbReference type="Gene3D" id="3.30.470.30">
    <property type="entry name" value="DNA ligase/mRNA capping enzyme"/>
    <property type="match status" value="1"/>
</dbReference>
<dbReference type="GO" id="GO:0046872">
    <property type="term" value="F:metal ion binding"/>
    <property type="evidence" value="ECO:0007669"/>
    <property type="project" value="UniProtKB-KW"/>
</dbReference>
<comment type="catalytic activity">
    <reaction evidence="13 14">
        <text>ATP + (deoxyribonucleotide)n-3'-hydroxyl + 5'-phospho-(deoxyribonucleotide)m = (deoxyribonucleotide)n+m + AMP + diphosphate.</text>
        <dbReference type="EC" id="6.5.1.1"/>
    </reaction>
</comment>
<evidence type="ECO:0000256" key="7">
    <source>
        <dbReference type="ARBA" id="ARBA00022763"/>
    </source>
</evidence>
<dbReference type="CDD" id="cd07901">
    <property type="entry name" value="Adenylation_DNA_ligase_Arch_LigB"/>
    <property type="match status" value="1"/>
</dbReference>
<dbReference type="PANTHER" id="PTHR45674">
    <property type="entry name" value="DNA LIGASE 1/3 FAMILY MEMBER"/>
    <property type="match status" value="1"/>
</dbReference>
<evidence type="ECO:0000259" key="16">
    <source>
        <dbReference type="PROSITE" id="PS50160"/>
    </source>
</evidence>
<dbReference type="PROSITE" id="PS50160">
    <property type="entry name" value="DNA_LIGASE_A3"/>
    <property type="match status" value="1"/>
</dbReference>
<keyword evidence="10 14" id="KW-0233">DNA recombination</keyword>
<keyword evidence="11 14" id="KW-0234">DNA repair</keyword>
<dbReference type="InterPro" id="IPR000977">
    <property type="entry name" value="DNA_ligase_ATP-dep"/>
</dbReference>
<evidence type="ECO:0000256" key="15">
    <source>
        <dbReference type="RuleBase" id="RU004196"/>
    </source>
</evidence>
<comment type="cofactor">
    <cofactor evidence="14">
        <name>Mg(2+)</name>
        <dbReference type="ChEBI" id="CHEBI:18420"/>
    </cofactor>
</comment>
<dbReference type="InterPro" id="IPR012340">
    <property type="entry name" value="NA-bd_OB-fold"/>
</dbReference>
<evidence type="ECO:0000256" key="12">
    <source>
        <dbReference type="ARBA" id="ARBA00023306"/>
    </source>
</evidence>
<dbReference type="GO" id="GO:0006310">
    <property type="term" value="P:DNA recombination"/>
    <property type="evidence" value="ECO:0007669"/>
    <property type="project" value="UniProtKB-UniRule"/>
</dbReference>
<dbReference type="Pfam" id="PF01068">
    <property type="entry name" value="DNA_ligase_A_M"/>
    <property type="match status" value="1"/>
</dbReference>
<keyword evidence="2 14" id="KW-0436">Ligase</keyword>
<dbReference type="Proteomes" id="UP000177177">
    <property type="component" value="Unassembled WGS sequence"/>
</dbReference>
<keyword evidence="8 14" id="KW-0067">ATP-binding</keyword>
<keyword evidence="9 14" id="KW-0460">Magnesium</keyword>
<dbReference type="InterPro" id="IPR036599">
    <property type="entry name" value="DNA_ligase_N_sf"/>
</dbReference>
<dbReference type="NCBIfam" id="TIGR00574">
    <property type="entry name" value="dnl1"/>
    <property type="match status" value="1"/>
</dbReference>
<evidence type="ECO:0000256" key="14">
    <source>
        <dbReference type="HAMAP-Rule" id="MF_00407"/>
    </source>
</evidence>
<evidence type="ECO:0000256" key="8">
    <source>
        <dbReference type="ARBA" id="ARBA00022840"/>
    </source>
</evidence>
<feature type="active site" description="N6-AMP-lysine intermediate" evidence="14">
    <location>
        <position position="249"/>
    </location>
</feature>
<dbReference type="Gene3D" id="1.10.3260.10">
    <property type="entry name" value="DNA ligase, ATP-dependent, N-terminal domain"/>
    <property type="match status" value="1"/>
</dbReference>
<dbReference type="InterPro" id="IPR022865">
    <property type="entry name" value="DNA_ligae_ATP-dep_bac/arc"/>
</dbReference>
<comment type="caution">
    <text evidence="17">The sequence shown here is derived from an EMBL/GenBank/DDBJ whole genome shotgun (WGS) entry which is preliminary data.</text>
</comment>
<dbReference type="GO" id="GO:0006281">
    <property type="term" value="P:DNA repair"/>
    <property type="evidence" value="ECO:0007669"/>
    <property type="project" value="UniProtKB-UniRule"/>
</dbReference>
<dbReference type="SUPFAM" id="SSF50249">
    <property type="entry name" value="Nucleic acid-binding proteins"/>
    <property type="match status" value="1"/>
</dbReference>
<sequence length="592" mass="65688">MRFSELAHYLERLEATASRNDMTKILAEVYAKAGHDETDKLSYLLLGELTPSYRGVDFQIAEKMMIQILASAYEMSAARVLNQFRRKGDLGDLAYELAESAGKNSSSLNVEDVYDRLRAVAEDAGTGSQERKKRAMADILQALDRTSAKYVARIPVGKMRLGFSEATILDALSLMLKGDKSARPAIERAYNVMADIGAIAKRVKKGGLASLSRLHAEPGTPIRPSLAERVSHVADAMKKAGPEVGLEEKLDGLRMQVHVWHEVSERRVSLFSRNLENTTAMFPEIVAAARRLKVKSIILDGEAIGYYPKTGTFAPFQETVQRKRKHDVAAFAEKLPLSIFVFDLLYLDGKSLLDRPFRERRAMLERTLPREDDTVRLTTFEVTQDPARVGEALAESVGKGLEGLVAKNLDAPYQPGSRGFHWVKLKATTAALGNLRGGGIKGLPDTIDCIVMGAYRGRGKRAAFGVGGFLLGVRGKDGRYFSLSRLGTGLSDDNFREAHRRVRMLSVKEQPKEYAVEKETAPHIWLKPSLVVEILADEITLSPRHTAGKKGADGKGYSLRFPRLVRFRDDKKAQDATTDEEVAKMFKMQKKT</sequence>